<organism evidence="1 2">
    <name type="scientific">Chiloscyllium punctatum</name>
    <name type="common">Brownbanded bambooshark</name>
    <name type="synonym">Hemiscyllium punctatum</name>
    <dbReference type="NCBI Taxonomy" id="137246"/>
    <lineage>
        <taxon>Eukaryota</taxon>
        <taxon>Metazoa</taxon>
        <taxon>Chordata</taxon>
        <taxon>Craniata</taxon>
        <taxon>Vertebrata</taxon>
        <taxon>Chondrichthyes</taxon>
        <taxon>Elasmobranchii</taxon>
        <taxon>Galeomorphii</taxon>
        <taxon>Galeoidea</taxon>
        <taxon>Orectolobiformes</taxon>
        <taxon>Hemiscylliidae</taxon>
        <taxon>Chiloscyllium</taxon>
    </lineage>
</organism>
<evidence type="ECO:0000313" key="2">
    <source>
        <dbReference type="Proteomes" id="UP000287033"/>
    </source>
</evidence>
<dbReference type="Proteomes" id="UP000287033">
    <property type="component" value="Unassembled WGS sequence"/>
</dbReference>
<name>A0A401SS77_CHIPU</name>
<comment type="caution">
    <text evidence="1">The sequence shown here is derived from an EMBL/GenBank/DDBJ whole genome shotgun (WGS) entry which is preliminary data.</text>
</comment>
<evidence type="ECO:0000313" key="1">
    <source>
        <dbReference type="EMBL" id="GCC33241.1"/>
    </source>
</evidence>
<keyword evidence="2" id="KW-1185">Reference proteome</keyword>
<dbReference type="EMBL" id="BEZZ01000497">
    <property type="protein sequence ID" value="GCC33241.1"/>
    <property type="molecule type" value="Genomic_DNA"/>
</dbReference>
<sequence length="97" mass="10959">MHCRLVRRYVSCGGREISGWIVGTIQTPQSLVSSQSNGMLQLTNFYGDRLKQVIEEGVDGVSSLLTCERIFSGKEQSVLIQFMIWIPSKVYLKYPVT</sequence>
<protein>
    <submittedName>
        <fullName evidence="1">Uncharacterized protein</fullName>
    </submittedName>
</protein>
<gene>
    <name evidence="1" type="ORF">chiPu_0011709</name>
</gene>
<proteinExistence type="predicted"/>
<reference evidence="1 2" key="1">
    <citation type="journal article" date="2018" name="Nat. Ecol. Evol.">
        <title>Shark genomes provide insights into elasmobranch evolution and the origin of vertebrates.</title>
        <authorList>
            <person name="Hara Y"/>
            <person name="Yamaguchi K"/>
            <person name="Onimaru K"/>
            <person name="Kadota M"/>
            <person name="Koyanagi M"/>
            <person name="Keeley SD"/>
            <person name="Tatsumi K"/>
            <person name="Tanaka K"/>
            <person name="Motone F"/>
            <person name="Kageyama Y"/>
            <person name="Nozu R"/>
            <person name="Adachi N"/>
            <person name="Nishimura O"/>
            <person name="Nakagawa R"/>
            <person name="Tanegashima C"/>
            <person name="Kiyatake I"/>
            <person name="Matsumoto R"/>
            <person name="Murakumo K"/>
            <person name="Nishida K"/>
            <person name="Terakita A"/>
            <person name="Kuratani S"/>
            <person name="Sato K"/>
            <person name="Hyodo S Kuraku.S."/>
        </authorList>
    </citation>
    <scope>NUCLEOTIDE SEQUENCE [LARGE SCALE GENOMIC DNA]</scope>
</reference>
<dbReference type="AlphaFoldDB" id="A0A401SS77"/>
<accession>A0A401SS77</accession>